<organism evidence="7 8">
    <name type="scientific">Ectothiorhodospira magna</name>
    <dbReference type="NCBI Taxonomy" id="867345"/>
    <lineage>
        <taxon>Bacteria</taxon>
        <taxon>Pseudomonadati</taxon>
        <taxon>Pseudomonadota</taxon>
        <taxon>Gammaproteobacteria</taxon>
        <taxon>Chromatiales</taxon>
        <taxon>Ectothiorhodospiraceae</taxon>
        <taxon>Ectothiorhodospira</taxon>
    </lineage>
</organism>
<sequence>MTPIATDMPDLSMPAFSEDLPYPRRKRSHHDAIMPLQPLCEGTATLGDHLLNRTADSRPRAIYLHIPFCRRICHFCNMRRMKGSPESRYADLLIREMEAVTRIPYVRDGIYGAVYFGGGTPSTLSTPDLQRILRALKAHFHLTDDVEITLESSLSDLDEDKLRAIMAEGVNRVSLGVQTFHDRGRQLLGRLGEGAWARDHVRRLRALGLDNLGMDLIYHYPLQSDGELALDLDAIAELDLAGFSLYSLMIREKSHLAREYMTHADQTPQTLAREWQLFSRILEAGQRQGFEILELTKMVRPDRDRYRYVALRYQGGDTLPLGAGAGGRLAGMMLMNPLSLEAYARSLEKITDREGMTTRPPYDALYRFIGAIQFGRVELERLPEPARDPVRRRCRQLVERHLLTPVGEDRHILTPKGVFWGNNLAAELAGCAMEQR</sequence>
<dbReference type="PANTHER" id="PTHR13932">
    <property type="entry name" value="COPROPORPHYRINIGEN III OXIDASE"/>
    <property type="match status" value="1"/>
</dbReference>
<dbReference type="OrthoDB" id="9808022at2"/>
<dbReference type="InterPro" id="IPR034505">
    <property type="entry name" value="Coproporphyrinogen-III_oxidase"/>
</dbReference>
<dbReference type="PANTHER" id="PTHR13932:SF5">
    <property type="entry name" value="RADICAL S-ADENOSYL METHIONINE DOMAIN-CONTAINING PROTEIN 1, MITOCHONDRIAL"/>
    <property type="match status" value="1"/>
</dbReference>
<dbReference type="Gene3D" id="3.20.20.70">
    <property type="entry name" value="Aldolase class I"/>
    <property type="match status" value="1"/>
</dbReference>
<dbReference type="InterPro" id="IPR006638">
    <property type="entry name" value="Elp3/MiaA/NifB-like_rSAM"/>
</dbReference>
<accession>A0A1H9BYY3</accession>
<evidence type="ECO:0000256" key="2">
    <source>
        <dbReference type="ARBA" id="ARBA00022691"/>
    </source>
</evidence>
<dbReference type="Proteomes" id="UP000199496">
    <property type="component" value="Unassembled WGS sequence"/>
</dbReference>
<keyword evidence="2" id="KW-0949">S-adenosyl-L-methionine</keyword>
<dbReference type="RefSeq" id="WP_162273509.1">
    <property type="nucleotide sequence ID" value="NZ_FOFO01000011.1"/>
</dbReference>
<keyword evidence="4" id="KW-0408">Iron</keyword>
<dbReference type="AlphaFoldDB" id="A0A1H9BYY3"/>
<dbReference type="CDD" id="cd01335">
    <property type="entry name" value="Radical_SAM"/>
    <property type="match status" value="1"/>
</dbReference>
<dbReference type="InterPro" id="IPR013785">
    <property type="entry name" value="Aldolase_TIM"/>
</dbReference>
<dbReference type="GO" id="GO:0003824">
    <property type="term" value="F:catalytic activity"/>
    <property type="evidence" value="ECO:0007669"/>
    <property type="project" value="InterPro"/>
</dbReference>
<dbReference type="SFLD" id="SFLDS00029">
    <property type="entry name" value="Radical_SAM"/>
    <property type="match status" value="1"/>
</dbReference>
<evidence type="ECO:0000256" key="4">
    <source>
        <dbReference type="ARBA" id="ARBA00023004"/>
    </source>
</evidence>
<comment type="cofactor">
    <cofactor evidence="1">
        <name>[4Fe-4S] cluster</name>
        <dbReference type="ChEBI" id="CHEBI:49883"/>
    </cofactor>
</comment>
<dbReference type="SFLD" id="SFLDG01082">
    <property type="entry name" value="B12-binding_domain_containing"/>
    <property type="match status" value="1"/>
</dbReference>
<dbReference type="SUPFAM" id="SSF102114">
    <property type="entry name" value="Radical SAM enzymes"/>
    <property type="match status" value="1"/>
</dbReference>
<dbReference type="SMART" id="SM00729">
    <property type="entry name" value="Elp3"/>
    <property type="match status" value="1"/>
</dbReference>
<dbReference type="GO" id="GO:0051539">
    <property type="term" value="F:4 iron, 4 sulfur cluster binding"/>
    <property type="evidence" value="ECO:0007669"/>
    <property type="project" value="TreeGrafter"/>
</dbReference>
<evidence type="ECO:0000256" key="3">
    <source>
        <dbReference type="ARBA" id="ARBA00022723"/>
    </source>
</evidence>
<proteinExistence type="predicted"/>
<evidence type="ECO:0000256" key="5">
    <source>
        <dbReference type="ARBA" id="ARBA00023014"/>
    </source>
</evidence>
<reference evidence="7 8" key="1">
    <citation type="submission" date="2016-10" db="EMBL/GenBank/DDBJ databases">
        <authorList>
            <person name="de Groot N.N."/>
        </authorList>
    </citation>
    <scope>NUCLEOTIDE SEQUENCE [LARGE SCALE GENOMIC DNA]</scope>
    <source>
        <strain evidence="7 8">B7-7</strain>
    </source>
</reference>
<dbReference type="EMBL" id="FOFO01000011">
    <property type="protein sequence ID" value="SEP94170.1"/>
    <property type="molecule type" value="Genomic_DNA"/>
</dbReference>
<gene>
    <name evidence="7" type="ORF">SAMN05421693_11178</name>
</gene>
<keyword evidence="8" id="KW-1185">Reference proteome</keyword>
<evidence type="ECO:0000313" key="8">
    <source>
        <dbReference type="Proteomes" id="UP000199496"/>
    </source>
</evidence>
<dbReference type="SFLD" id="SFLDG01065">
    <property type="entry name" value="anaerobic_coproporphyrinogen-I"/>
    <property type="match status" value="1"/>
</dbReference>
<keyword evidence="5" id="KW-0411">Iron-sulfur</keyword>
<dbReference type="Pfam" id="PF04055">
    <property type="entry name" value="Radical_SAM"/>
    <property type="match status" value="1"/>
</dbReference>
<keyword evidence="3" id="KW-0479">Metal-binding</keyword>
<dbReference type="InterPro" id="IPR007197">
    <property type="entry name" value="rSAM"/>
</dbReference>
<evidence type="ECO:0000313" key="7">
    <source>
        <dbReference type="EMBL" id="SEP94170.1"/>
    </source>
</evidence>
<feature type="domain" description="Radical SAM core" evidence="6">
    <location>
        <begin position="54"/>
        <end position="291"/>
    </location>
</feature>
<dbReference type="InterPro" id="IPR058240">
    <property type="entry name" value="rSAM_sf"/>
</dbReference>
<dbReference type="PROSITE" id="PS51918">
    <property type="entry name" value="RADICAL_SAM"/>
    <property type="match status" value="1"/>
</dbReference>
<evidence type="ECO:0000256" key="1">
    <source>
        <dbReference type="ARBA" id="ARBA00001966"/>
    </source>
</evidence>
<dbReference type="GO" id="GO:0006779">
    <property type="term" value="P:porphyrin-containing compound biosynthetic process"/>
    <property type="evidence" value="ECO:0007669"/>
    <property type="project" value="TreeGrafter"/>
</dbReference>
<dbReference type="STRING" id="867345.SAMN05421693_11178"/>
<name>A0A1H9BYY3_9GAMM</name>
<dbReference type="GO" id="GO:0046872">
    <property type="term" value="F:metal ion binding"/>
    <property type="evidence" value="ECO:0007669"/>
    <property type="project" value="UniProtKB-KW"/>
</dbReference>
<protein>
    <submittedName>
        <fullName evidence="7">Oxygen-independent coproporphyrinogen-3 oxidase</fullName>
    </submittedName>
</protein>
<dbReference type="GO" id="GO:0005737">
    <property type="term" value="C:cytoplasm"/>
    <property type="evidence" value="ECO:0007669"/>
    <property type="project" value="TreeGrafter"/>
</dbReference>
<evidence type="ECO:0000259" key="6">
    <source>
        <dbReference type="PROSITE" id="PS51918"/>
    </source>
</evidence>